<comment type="caution">
    <text evidence="9">The sequence shown here is derived from an EMBL/GenBank/DDBJ whole genome shotgun (WGS) entry which is preliminary data.</text>
</comment>
<evidence type="ECO:0000313" key="10">
    <source>
        <dbReference type="Proteomes" id="UP000224634"/>
    </source>
</evidence>
<sequence length="274" mass="30692">MDMPKLDNIHLRNIQFPFPIIIGRDAWGRADKPQPATFSVRISYPSELITRSGKTDDVSLTLDYGKLYRTITSMVEERAGTEWNMAHLAGMIRTIGLSVMDSTVNEAMEIPLEKQDAWNPSEAEVWVHLPKASLRAQGGLRFRSCMTRQSFTEAQGEEEWCIEDMQCSCVIGVNEHERQQKQVVVVTLGIKVAEPKEWRAEMMGSIQELSSLVVDGIEASSFLTVEALAIHIGRIAASKLDFSTITISVWKPSAMAQVEYSGIEITRPREAFVS</sequence>
<dbReference type="PANTHER" id="PTHR42844:SF1">
    <property type="entry name" value="DIHYDRONEOPTERIN ALDOLASE 1-RELATED"/>
    <property type="match status" value="1"/>
</dbReference>
<dbReference type="AlphaFoldDB" id="A0A2B7YGX0"/>
<evidence type="ECO:0000256" key="6">
    <source>
        <dbReference type="ARBA" id="ARBA00023239"/>
    </source>
</evidence>
<dbReference type="GO" id="GO:0004150">
    <property type="term" value="F:dihydroneopterin aldolase activity"/>
    <property type="evidence" value="ECO:0007669"/>
    <property type="project" value="UniProtKB-EC"/>
</dbReference>
<feature type="domain" description="Dihydroneopterin aldolase/epimerase" evidence="8">
    <location>
        <begin position="162"/>
        <end position="267"/>
    </location>
</feature>
<evidence type="ECO:0000259" key="8">
    <source>
        <dbReference type="SMART" id="SM00905"/>
    </source>
</evidence>
<comment type="catalytic activity">
    <reaction evidence="1">
        <text>7,8-dihydroneopterin = 6-hydroxymethyl-7,8-dihydropterin + glycolaldehyde</text>
        <dbReference type="Rhea" id="RHEA:10540"/>
        <dbReference type="ChEBI" id="CHEBI:17001"/>
        <dbReference type="ChEBI" id="CHEBI:17071"/>
        <dbReference type="ChEBI" id="CHEBI:44841"/>
        <dbReference type="EC" id="4.1.2.25"/>
    </reaction>
</comment>
<evidence type="ECO:0000256" key="7">
    <source>
        <dbReference type="ARBA" id="ARBA00032903"/>
    </source>
</evidence>
<keyword evidence="6" id="KW-0456">Lyase</keyword>
<dbReference type="GO" id="GO:0005737">
    <property type="term" value="C:cytoplasm"/>
    <property type="evidence" value="ECO:0007669"/>
    <property type="project" value="TreeGrafter"/>
</dbReference>
<dbReference type="GO" id="GO:0046656">
    <property type="term" value="P:folic acid biosynthetic process"/>
    <property type="evidence" value="ECO:0007669"/>
    <property type="project" value="UniProtKB-KW"/>
</dbReference>
<reference evidence="9 10" key="1">
    <citation type="submission" date="2017-10" db="EMBL/GenBank/DDBJ databases">
        <title>Comparative genomics in systemic dimorphic fungi from Ajellomycetaceae.</title>
        <authorList>
            <person name="Munoz J.F."/>
            <person name="Mcewen J.G."/>
            <person name="Clay O.K."/>
            <person name="Cuomo C.A."/>
        </authorList>
    </citation>
    <scope>NUCLEOTIDE SEQUENCE [LARGE SCALE GENOMIC DNA]</scope>
    <source>
        <strain evidence="9 10">UAMH7299</strain>
    </source>
</reference>
<evidence type="ECO:0000256" key="1">
    <source>
        <dbReference type="ARBA" id="ARBA00001353"/>
    </source>
</evidence>
<name>A0A2B7YGX0_POLH7</name>
<comment type="pathway">
    <text evidence="2">Cofactor biosynthesis; tetrahydrofolate biosynthesis; 2-amino-4-hydroxy-6-hydroxymethyl-7,8-dihydropteridine diphosphate from 7,8-dihydroneopterin triphosphate: step 3/4.</text>
</comment>
<dbReference type="Gene3D" id="3.30.1130.10">
    <property type="match status" value="2"/>
</dbReference>
<proteinExistence type="inferred from homology"/>
<dbReference type="InterPro" id="IPR043133">
    <property type="entry name" value="GTP-CH-I_C/QueF"/>
</dbReference>
<organism evidence="9 10">
    <name type="scientific">Polytolypa hystricis (strain UAMH7299)</name>
    <dbReference type="NCBI Taxonomy" id="1447883"/>
    <lineage>
        <taxon>Eukaryota</taxon>
        <taxon>Fungi</taxon>
        <taxon>Dikarya</taxon>
        <taxon>Ascomycota</taxon>
        <taxon>Pezizomycotina</taxon>
        <taxon>Eurotiomycetes</taxon>
        <taxon>Eurotiomycetidae</taxon>
        <taxon>Onygenales</taxon>
        <taxon>Onygenales incertae sedis</taxon>
        <taxon>Polytolypa</taxon>
    </lineage>
</organism>
<evidence type="ECO:0000256" key="4">
    <source>
        <dbReference type="ARBA" id="ARBA00013043"/>
    </source>
</evidence>
<evidence type="ECO:0000313" key="9">
    <source>
        <dbReference type="EMBL" id="PGH23334.1"/>
    </source>
</evidence>
<dbReference type="STRING" id="1447883.A0A2B7YGX0"/>
<keyword evidence="5" id="KW-0289">Folate biosynthesis</keyword>
<dbReference type="EMBL" id="PDNA01000025">
    <property type="protein sequence ID" value="PGH23334.1"/>
    <property type="molecule type" value="Genomic_DNA"/>
</dbReference>
<dbReference type="PANTHER" id="PTHR42844">
    <property type="entry name" value="DIHYDRONEOPTERIN ALDOLASE 1-RELATED"/>
    <property type="match status" value="1"/>
</dbReference>
<keyword evidence="10" id="KW-1185">Reference proteome</keyword>
<evidence type="ECO:0000256" key="2">
    <source>
        <dbReference type="ARBA" id="ARBA00005013"/>
    </source>
</evidence>
<dbReference type="Pfam" id="PF02152">
    <property type="entry name" value="FolB"/>
    <property type="match status" value="1"/>
</dbReference>
<dbReference type="SMART" id="SM00905">
    <property type="entry name" value="FolB"/>
    <property type="match status" value="1"/>
</dbReference>
<accession>A0A2B7YGX0</accession>
<evidence type="ECO:0000256" key="3">
    <source>
        <dbReference type="ARBA" id="ARBA00005708"/>
    </source>
</evidence>
<gene>
    <name evidence="9" type="ORF">AJ80_02587</name>
</gene>
<dbReference type="SUPFAM" id="SSF55620">
    <property type="entry name" value="Tetrahydrobiopterin biosynthesis enzymes-like"/>
    <property type="match status" value="2"/>
</dbReference>
<dbReference type="InterPro" id="IPR006156">
    <property type="entry name" value="Dihydroneopterin_aldolase"/>
</dbReference>
<dbReference type="InterPro" id="IPR006157">
    <property type="entry name" value="FolB_dom"/>
</dbReference>
<protein>
    <recommendedName>
        <fullName evidence="4">dihydroneopterin aldolase</fullName>
        <ecNumber evidence="4">4.1.2.25</ecNumber>
    </recommendedName>
    <alternativeName>
        <fullName evidence="7">7,8-dihydroneopterin aldolase</fullName>
    </alternativeName>
</protein>
<evidence type="ECO:0000256" key="5">
    <source>
        <dbReference type="ARBA" id="ARBA00022909"/>
    </source>
</evidence>
<dbReference type="Proteomes" id="UP000224634">
    <property type="component" value="Unassembled WGS sequence"/>
</dbReference>
<dbReference type="EC" id="4.1.2.25" evidence="4"/>
<comment type="similarity">
    <text evidence="3">Belongs to the DHNA family.</text>
</comment>
<dbReference type="OrthoDB" id="5425486at2759"/>